<evidence type="ECO:0000313" key="2">
    <source>
        <dbReference type="EMBL" id="KAH7975926.1"/>
    </source>
</evidence>
<feature type="chain" id="PRO_5038343522" evidence="1">
    <location>
        <begin position="25"/>
        <end position="163"/>
    </location>
</feature>
<protein>
    <submittedName>
        <fullName evidence="2">Uncharacterized protein</fullName>
    </submittedName>
</protein>
<dbReference type="AlphaFoldDB" id="A0A9D4T5R6"/>
<sequence length="163" mass="17862">MQQELALRHVFLLAEVAGLRTVAAVVQQMLLKTSQLVAIRAAVLEVYTQHNLFLHIVRVSGVGNEFGFHERDTIYGTDTASGLGSVLTIKGLQSRCDAVSATLAEYVTKGKRKYLAKNYVAGCAEVSCRQWLEKLDRPSVQQRTVQSTDDISSRALDPGVQLG</sequence>
<organism evidence="2 3">
    <name type="scientific">Rhipicephalus sanguineus</name>
    <name type="common">Brown dog tick</name>
    <name type="synonym">Ixodes sanguineus</name>
    <dbReference type="NCBI Taxonomy" id="34632"/>
    <lineage>
        <taxon>Eukaryota</taxon>
        <taxon>Metazoa</taxon>
        <taxon>Ecdysozoa</taxon>
        <taxon>Arthropoda</taxon>
        <taxon>Chelicerata</taxon>
        <taxon>Arachnida</taxon>
        <taxon>Acari</taxon>
        <taxon>Parasitiformes</taxon>
        <taxon>Ixodida</taxon>
        <taxon>Ixodoidea</taxon>
        <taxon>Ixodidae</taxon>
        <taxon>Rhipicephalinae</taxon>
        <taxon>Rhipicephalus</taxon>
        <taxon>Rhipicephalus</taxon>
    </lineage>
</organism>
<proteinExistence type="predicted"/>
<name>A0A9D4T5R6_RHISA</name>
<dbReference type="Proteomes" id="UP000821837">
    <property type="component" value="Chromosome 10"/>
</dbReference>
<feature type="signal peptide" evidence="1">
    <location>
        <begin position="1"/>
        <end position="24"/>
    </location>
</feature>
<keyword evidence="3" id="KW-1185">Reference proteome</keyword>
<evidence type="ECO:0000256" key="1">
    <source>
        <dbReference type="SAM" id="SignalP"/>
    </source>
</evidence>
<accession>A0A9D4T5R6</accession>
<keyword evidence="1" id="KW-0732">Signal</keyword>
<comment type="caution">
    <text evidence="2">The sequence shown here is derived from an EMBL/GenBank/DDBJ whole genome shotgun (WGS) entry which is preliminary data.</text>
</comment>
<reference evidence="2" key="2">
    <citation type="submission" date="2021-09" db="EMBL/GenBank/DDBJ databases">
        <authorList>
            <person name="Jia N."/>
            <person name="Wang J."/>
            <person name="Shi W."/>
            <person name="Du L."/>
            <person name="Sun Y."/>
            <person name="Zhan W."/>
            <person name="Jiang J."/>
            <person name="Wang Q."/>
            <person name="Zhang B."/>
            <person name="Ji P."/>
            <person name="Sakyi L.B."/>
            <person name="Cui X."/>
            <person name="Yuan T."/>
            <person name="Jiang B."/>
            <person name="Yang W."/>
            <person name="Lam T.T.-Y."/>
            <person name="Chang Q."/>
            <person name="Ding S."/>
            <person name="Wang X."/>
            <person name="Zhu J."/>
            <person name="Ruan X."/>
            <person name="Zhao L."/>
            <person name="Wei J."/>
            <person name="Que T."/>
            <person name="Du C."/>
            <person name="Cheng J."/>
            <person name="Dai P."/>
            <person name="Han X."/>
            <person name="Huang E."/>
            <person name="Gao Y."/>
            <person name="Liu J."/>
            <person name="Shao H."/>
            <person name="Ye R."/>
            <person name="Li L."/>
            <person name="Wei W."/>
            <person name="Wang X."/>
            <person name="Wang C."/>
            <person name="Huo Q."/>
            <person name="Li W."/>
            <person name="Guo W."/>
            <person name="Chen H."/>
            <person name="Chen S."/>
            <person name="Zhou L."/>
            <person name="Zhou L."/>
            <person name="Ni X."/>
            <person name="Tian J."/>
            <person name="Zhou Y."/>
            <person name="Sheng Y."/>
            <person name="Liu T."/>
            <person name="Pan Y."/>
            <person name="Xia L."/>
            <person name="Li J."/>
            <person name="Zhao F."/>
            <person name="Cao W."/>
        </authorList>
    </citation>
    <scope>NUCLEOTIDE SEQUENCE</scope>
    <source>
        <strain evidence="2">Rsan-2018</strain>
        <tissue evidence="2">Larvae</tissue>
    </source>
</reference>
<dbReference type="EMBL" id="JABSTV010001246">
    <property type="protein sequence ID" value="KAH7975926.1"/>
    <property type="molecule type" value="Genomic_DNA"/>
</dbReference>
<evidence type="ECO:0000313" key="3">
    <source>
        <dbReference type="Proteomes" id="UP000821837"/>
    </source>
</evidence>
<reference evidence="2" key="1">
    <citation type="journal article" date="2020" name="Cell">
        <title>Large-Scale Comparative Analyses of Tick Genomes Elucidate Their Genetic Diversity and Vector Capacities.</title>
        <authorList>
            <consortium name="Tick Genome and Microbiome Consortium (TIGMIC)"/>
            <person name="Jia N."/>
            <person name="Wang J."/>
            <person name="Shi W."/>
            <person name="Du L."/>
            <person name="Sun Y."/>
            <person name="Zhan W."/>
            <person name="Jiang J.F."/>
            <person name="Wang Q."/>
            <person name="Zhang B."/>
            <person name="Ji P."/>
            <person name="Bell-Sakyi L."/>
            <person name="Cui X.M."/>
            <person name="Yuan T.T."/>
            <person name="Jiang B.G."/>
            <person name="Yang W.F."/>
            <person name="Lam T.T."/>
            <person name="Chang Q.C."/>
            <person name="Ding S.J."/>
            <person name="Wang X.J."/>
            <person name="Zhu J.G."/>
            <person name="Ruan X.D."/>
            <person name="Zhao L."/>
            <person name="Wei J.T."/>
            <person name="Ye R.Z."/>
            <person name="Que T.C."/>
            <person name="Du C.H."/>
            <person name="Zhou Y.H."/>
            <person name="Cheng J.X."/>
            <person name="Dai P.F."/>
            <person name="Guo W.B."/>
            <person name="Han X.H."/>
            <person name="Huang E.J."/>
            <person name="Li L.F."/>
            <person name="Wei W."/>
            <person name="Gao Y.C."/>
            <person name="Liu J.Z."/>
            <person name="Shao H.Z."/>
            <person name="Wang X."/>
            <person name="Wang C.C."/>
            <person name="Yang T.C."/>
            <person name="Huo Q.B."/>
            <person name="Li W."/>
            <person name="Chen H.Y."/>
            <person name="Chen S.E."/>
            <person name="Zhou L.G."/>
            <person name="Ni X.B."/>
            <person name="Tian J.H."/>
            <person name="Sheng Y."/>
            <person name="Liu T."/>
            <person name="Pan Y.S."/>
            <person name="Xia L.Y."/>
            <person name="Li J."/>
            <person name="Zhao F."/>
            <person name="Cao W.C."/>
        </authorList>
    </citation>
    <scope>NUCLEOTIDE SEQUENCE</scope>
    <source>
        <strain evidence="2">Rsan-2018</strain>
    </source>
</reference>
<gene>
    <name evidence="2" type="ORF">HPB52_006803</name>
</gene>